<feature type="compositionally biased region" description="Low complexity" evidence="1">
    <location>
        <begin position="851"/>
        <end position="867"/>
    </location>
</feature>
<organism evidence="3 4">
    <name type="scientific">Leptomonas seymouri</name>
    <dbReference type="NCBI Taxonomy" id="5684"/>
    <lineage>
        <taxon>Eukaryota</taxon>
        <taxon>Discoba</taxon>
        <taxon>Euglenozoa</taxon>
        <taxon>Kinetoplastea</taxon>
        <taxon>Metakinetoplastina</taxon>
        <taxon>Trypanosomatida</taxon>
        <taxon>Trypanosomatidae</taxon>
        <taxon>Leishmaniinae</taxon>
        <taxon>Leptomonas</taxon>
    </lineage>
</organism>
<dbReference type="AlphaFoldDB" id="A0A0N1I8A1"/>
<dbReference type="Gene3D" id="3.40.50.1820">
    <property type="entry name" value="alpha/beta hydrolase"/>
    <property type="match status" value="2"/>
</dbReference>
<feature type="region of interest" description="Disordered" evidence="1">
    <location>
        <begin position="555"/>
        <end position="576"/>
    </location>
</feature>
<dbReference type="EMBL" id="LJSK01000034">
    <property type="protein sequence ID" value="KPI89002.1"/>
    <property type="molecule type" value="Genomic_DNA"/>
</dbReference>
<feature type="region of interest" description="Disordered" evidence="1">
    <location>
        <begin position="846"/>
        <end position="886"/>
    </location>
</feature>
<accession>A0A0N1I8A1</accession>
<keyword evidence="2" id="KW-1133">Transmembrane helix</keyword>
<reference evidence="3 4" key="1">
    <citation type="journal article" date="2015" name="PLoS Pathog.">
        <title>Leptomonas seymouri: Adaptations to the Dixenous Life Cycle Analyzed by Genome Sequencing, Transcriptome Profiling and Co-infection with Leishmania donovani.</title>
        <authorList>
            <person name="Kraeva N."/>
            <person name="Butenko A."/>
            <person name="Hlavacova J."/>
            <person name="Kostygov A."/>
            <person name="Myskova J."/>
            <person name="Grybchuk D."/>
            <person name="Lestinova T."/>
            <person name="Votypka J."/>
            <person name="Volf P."/>
            <person name="Opperdoes F."/>
            <person name="Flegontov P."/>
            <person name="Lukes J."/>
            <person name="Yurchenko V."/>
        </authorList>
    </citation>
    <scope>NUCLEOTIDE SEQUENCE [LARGE SCALE GENOMIC DNA]</scope>
    <source>
        <strain evidence="3 4">ATCC 30220</strain>
    </source>
</reference>
<feature type="transmembrane region" description="Helical" evidence="2">
    <location>
        <begin position="910"/>
        <end position="928"/>
    </location>
</feature>
<keyword evidence="4" id="KW-1185">Reference proteome</keyword>
<evidence type="ECO:0000256" key="2">
    <source>
        <dbReference type="SAM" id="Phobius"/>
    </source>
</evidence>
<dbReference type="OrthoDB" id="408373at2759"/>
<sequence>MNIQISGNLSGPTAIFLAGWPDTCDVFRENIMAALAADYRIVGITLPSFDDGHPFLQTLREKGLCSSFGGPRSSDDANKKSPSNSCSGSSWLPRFFPFSSIRSVSAKARAAEVGSAYHANSLHISCRRPPLEMFRTTWKGHSFEDLVTMLEVAVDTAMETCNYCPSTVPSMSAATAASVRRKRDPEAVSASPTKIVRVAENSDDGLDEVPLHQLPPTYIRPVLIAHDWGCSLAYELLLVRPNFFSRIVALDVGAYVFESNAPHVERMCGLVSRSEKGRAASSSSFVARFAQTPEVTLRDTPEPTPWASLGNARTLNRSLPTRDVKGEIGDGFSKSIRPVHELKRSTEMPDVGQERERSADTAEAAAKSNPFRLQHSQNSNINTPQETQVSSPMTIVHGVAPSTYNNHGSFNAPMRFDTLSSSVSNASQIRNSVSGGATKRSLASQYAIRRRKPAKQTQRAERRKGIAIAFYQLVIIVCQLLIPYRLARWLVGCFVSLSGRPTYCYDPQIVSTPTVELLNHTLNAQFFAQYPYALENRGAFDLQVLLQIQGAAGVGERPGDGSVSLLKSERSSPMQGKPSLRLLPGWKVLLIPYVEVSPVPVEAAKIASALAAVGQQNRRPPFTSSAFLRCSAHCQKFESVGMTPRAGGNGHAFRSRTQHRSTHCENSNPCSLCSGSTISADFSQDDMLSPLQAAGQQQQEELGYAAWNSTSAATTTDASYTIYSSYAKGAGLFEEWNTSVEVLGRTNASAAPSGELDPYLSARTIPDPQWVAEDPLMLTGAQSFQENCRWGGCANEAPYLIAPDWDGTAGRSAGSPAASSPSASHMQVVKRKIFYQAVAFPPLAQPTSVTSSLNSDHNSHSLANNDDATSSRSTHSTMLGRLRRSQRKAALRPSVPVVASPRQGWIYLRYWLGTALMLLMAFGSWLFARKRPAPASGAGEGGSNNSSKAYSNVMTTAMTTIYRRLPATPSLAASTANLPGDGDVVLQPKGYGPLVTHRYFVPIPVPILFMYGGEKKVMLHADHWCAYIRQYQRPRDGISDVVEVQGGGHWFFAEKKYQKKVADRIAEFLAAEQVSPLGL</sequence>
<feature type="compositionally biased region" description="Basic and acidic residues" evidence="1">
    <location>
        <begin position="344"/>
        <end position="360"/>
    </location>
</feature>
<feature type="compositionally biased region" description="Polar residues" evidence="1">
    <location>
        <begin position="868"/>
        <end position="877"/>
    </location>
</feature>
<gene>
    <name evidence="3" type="ORF">ABL78_1886</name>
</gene>
<dbReference type="VEuPathDB" id="TriTrypDB:Lsey_0034_0170"/>
<protein>
    <submittedName>
        <fullName evidence="3">Uncharacterized protein</fullName>
    </submittedName>
</protein>
<name>A0A0N1I8A1_LEPSE</name>
<keyword evidence="2" id="KW-0472">Membrane</keyword>
<evidence type="ECO:0000256" key="1">
    <source>
        <dbReference type="SAM" id="MobiDB-lite"/>
    </source>
</evidence>
<evidence type="ECO:0000313" key="3">
    <source>
        <dbReference type="EMBL" id="KPI89002.1"/>
    </source>
</evidence>
<dbReference type="SUPFAM" id="SSF53474">
    <property type="entry name" value="alpha/beta-Hydrolases"/>
    <property type="match status" value="2"/>
</dbReference>
<dbReference type="InterPro" id="IPR029058">
    <property type="entry name" value="AB_hydrolase_fold"/>
</dbReference>
<keyword evidence="2" id="KW-0812">Transmembrane</keyword>
<evidence type="ECO:0000313" key="4">
    <source>
        <dbReference type="Proteomes" id="UP000038009"/>
    </source>
</evidence>
<feature type="region of interest" description="Disordered" evidence="1">
    <location>
        <begin position="645"/>
        <end position="668"/>
    </location>
</feature>
<feature type="region of interest" description="Disordered" evidence="1">
    <location>
        <begin position="344"/>
        <end position="379"/>
    </location>
</feature>
<proteinExistence type="predicted"/>
<comment type="caution">
    <text evidence="3">The sequence shown here is derived from an EMBL/GenBank/DDBJ whole genome shotgun (WGS) entry which is preliminary data.</text>
</comment>
<dbReference type="Proteomes" id="UP000038009">
    <property type="component" value="Unassembled WGS sequence"/>
</dbReference>
<dbReference type="PANTHER" id="PTHR43329">
    <property type="entry name" value="EPOXIDE HYDROLASE"/>
    <property type="match status" value="1"/>
</dbReference>
<dbReference type="OMA" id="DTAMETC"/>